<keyword evidence="3" id="KW-0804">Transcription</keyword>
<organism evidence="6 7">
    <name type="scientific">Brevibacterium pityocampae</name>
    <dbReference type="NCBI Taxonomy" id="506594"/>
    <lineage>
        <taxon>Bacteria</taxon>
        <taxon>Bacillati</taxon>
        <taxon>Actinomycetota</taxon>
        <taxon>Actinomycetes</taxon>
        <taxon>Micrococcales</taxon>
        <taxon>Brevibacteriaceae</taxon>
        <taxon>Brevibacterium</taxon>
    </lineage>
</organism>
<feature type="DNA-binding region" description="H-T-H motif" evidence="4">
    <location>
        <begin position="27"/>
        <end position="46"/>
    </location>
</feature>
<name>A0ABP8JA42_9MICO</name>
<dbReference type="SUPFAM" id="SSF48498">
    <property type="entry name" value="Tetracyclin repressor-like, C-terminal domain"/>
    <property type="match status" value="1"/>
</dbReference>
<dbReference type="Pfam" id="PF00440">
    <property type="entry name" value="TetR_N"/>
    <property type="match status" value="1"/>
</dbReference>
<keyword evidence="2 4" id="KW-0238">DNA-binding</keyword>
<evidence type="ECO:0000256" key="4">
    <source>
        <dbReference type="PROSITE-ProRule" id="PRU00335"/>
    </source>
</evidence>
<dbReference type="InterPro" id="IPR036271">
    <property type="entry name" value="Tet_transcr_reg_TetR-rel_C_sf"/>
</dbReference>
<dbReference type="Pfam" id="PF17932">
    <property type="entry name" value="TetR_C_24"/>
    <property type="match status" value="1"/>
</dbReference>
<keyword evidence="7" id="KW-1185">Reference proteome</keyword>
<dbReference type="SUPFAM" id="SSF46689">
    <property type="entry name" value="Homeodomain-like"/>
    <property type="match status" value="1"/>
</dbReference>
<dbReference type="InterPro" id="IPR001647">
    <property type="entry name" value="HTH_TetR"/>
</dbReference>
<reference evidence="7" key="1">
    <citation type="journal article" date="2019" name="Int. J. Syst. Evol. Microbiol.">
        <title>The Global Catalogue of Microorganisms (GCM) 10K type strain sequencing project: providing services to taxonomists for standard genome sequencing and annotation.</title>
        <authorList>
            <consortium name="The Broad Institute Genomics Platform"/>
            <consortium name="The Broad Institute Genome Sequencing Center for Infectious Disease"/>
            <person name="Wu L."/>
            <person name="Ma J."/>
        </authorList>
    </citation>
    <scope>NUCLEOTIDE SEQUENCE [LARGE SCALE GENOMIC DNA]</scope>
    <source>
        <strain evidence="7">JCM 17808</strain>
    </source>
</reference>
<dbReference type="EMBL" id="BAABGL010000004">
    <property type="protein sequence ID" value="GAA4387313.1"/>
    <property type="molecule type" value="Genomic_DNA"/>
</dbReference>
<protein>
    <submittedName>
        <fullName evidence="6">TetR/AcrR family transcriptional regulator</fullName>
    </submittedName>
</protein>
<dbReference type="PRINTS" id="PR00455">
    <property type="entry name" value="HTHTETR"/>
</dbReference>
<feature type="domain" description="HTH tetR-type" evidence="5">
    <location>
        <begin position="4"/>
        <end position="64"/>
    </location>
</feature>
<accession>A0ABP8JA42</accession>
<dbReference type="Gene3D" id="1.10.357.10">
    <property type="entry name" value="Tetracycline Repressor, domain 2"/>
    <property type="match status" value="1"/>
</dbReference>
<gene>
    <name evidence="6" type="ORF">GCM10023167_11110</name>
</gene>
<evidence type="ECO:0000313" key="7">
    <source>
        <dbReference type="Proteomes" id="UP001500642"/>
    </source>
</evidence>
<evidence type="ECO:0000256" key="3">
    <source>
        <dbReference type="ARBA" id="ARBA00023163"/>
    </source>
</evidence>
<dbReference type="PANTHER" id="PTHR30055:SF234">
    <property type="entry name" value="HTH-TYPE TRANSCRIPTIONAL REGULATOR BETI"/>
    <property type="match status" value="1"/>
</dbReference>
<dbReference type="PROSITE" id="PS50977">
    <property type="entry name" value="HTH_TETR_2"/>
    <property type="match status" value="1"/>
</dbReference>
<evidence type="ECO:0000313" key="6">
    <source>
        <dbReference type="EMBL" id="GAA4387313.1"/>
    </source>
</evidence>
<dbReference type="InterPro" id="IPR041490">
    <property type="entry name" value="KstR2_TetR_C"/>
</dbReference>
<evidence type="ECO:0000259" key="5">
    <source>
        <dbReference type="PROSITE" id="PS50977"/>
    </source>
</evidence>
<keyword evidence="1" id="KW-0805">Transcription regulation</keyword>
<proteinExistence type="predicted"/>
<dbReference type="InterPro" id="IPR050109">
    <property type="entry name" value="HTH-type_TetR-like_transc_reg"/>
</dbReference>
<evidence type="ECO:0000256" key="1">
    <source>
        <dbReference type="ARBA" id="ARBA00023015"/>
    </source>
</evidence>
<dbReference type="PANTHER" id="PTHR30055">
    <property type="entry name" value="HTH-TYPE TRANSCRIPTIONAL REGULATOR RUTR"/>
    <property type="match status" value="1"/>
</dbReference>
<dbReference type="RefSeq" id="WP_295690028.1">
    <property type="nucleotide sequence ID" value="NZ_BAABGL010000004.1"/>
</dbReference>
<dbReference type="Proteomes" id="UP001500642">
    <property type="component" value="Unassembled WGS sequence"/>
</dbReference>
<comment type="caution">
    <text evidence="6">The sequence shown here is derived from an EMBL/GenBank/DDBJ whole genome shotgun (WGS) entry which is preliminary data.</text>
</comment>
<dbReference type="InterPro" id="IPR009057">
    <property type="entry name" value="Homeodomain-like_sf"/>
</dbReference>
<evidence type="ECO:0000256" key="2">
    <source>
        <dbReference type="ARBA" id="ARBA00023125"/>
    </source>
</evidence>
<sequence>MRSTNGRAEILRAARNTFAAKGYDGASIRDIAQEAGLSLSALYYYFPSKQDALFELIRFAFDWYIQEASELVETAGAKSSDKVAVLVRFIVRYRCRNTLLGRVTLRDTERLDPEKFAQIRTLQRESREILVRVLRAGMESGEFRIENPELAGRAILSICNSIPLWYKDDGPLDSVQLERSYTAYCLRLLGYRELSDELTRLLDLPLEKSGYSGFLDD</sequence>